<evidence type="ECO:0008006" key="4">
    <source>
        <dbReference type="Google" id="ProtNLM"/>
    </source>
</evidence>
<keyword evidence="3" id="KW-1185">Reference proteome</keyword>
<dbReference type="AlphaFoldDB" id="A0AAD8QG40"/>
<dbReference type="EMBL" id="JAHLJV010000001">
    <property type="protein sequence ID" value="KAK1600539.1"/>
    <property type="molecule type" value="Genomic_DNA"/>
</dbReference>
<reference evidence="2" key="1">
    <citation type="submission" date="2021-06" db="EMBL/GenBank/DDBJ databases">
        <title>Comparative genomics, transcriptomics and evolutionary studies reveal genomic signatures of adaptation to plant cell wall in hemibiotrophic fungi.</title>
        <authorList>
            <consortium name="DOE Joint Genome Institute"/>
            <person name="Baroncelli R."/>
            <person name="Diaz J.F."/>
            <person name="Benocci T."/>
            <person name="Peng M."/>
            <person name="Battaglia E."/>
            <person name="Haridas S."/>
            <person name="Andreopoulos W."/>
            <person name="Labutti K."/>
            <person name="Pangilinan J."/>
            <person name="Floch G.L."/>
            <person name="Makela M.R."/>
            <person name="Henrissat B."/>
            <person name="Grigoriev I.V."/>
            <person name="Crouch J.A."/>
            <person name="De Vries R.P."/>
            <person name="Sukno S.A."/>
            <person name="Thon M.R."/>
        </authorList>
    </citation>
    <scope>NUCLEOTIDE SEQUENCE</scope>
    <source>
        <strain evidence="2">CBS 125086</strain>
    </source>
</reference>
<sequence length="96" mass="10865">MVSSVFSFPLLFSSVWMGPPRPVRGRCINWSTIGPISGVVVPSRVPHRPVPEDVCVEFYSSNCRDMGWELGFLPSPRQWATAQSHANRLFEFNQKV</sequence>
<dbReference type="RefSeq" id="XP_060421035.1">
    <property type="nucleotide sequence ID" value="XM_060556393.1"/>
</dbReference>
<evidence type="ECO:0000313" key="3">
    <source>
        <dbReference type="Proteomes" id="UP001230504"/>
    </source>
</evidence>
<protein>
    <recommendedName>
        <fullName evidence="4">Secreted protein</fullName>
    </recommendedName>
</protein>
<keyword evidence="1" id="KW-0732">Signal</keyword>
<feature type="signal peptide" evidence="1">
    <location>
        <begin position="1"/>
        <end position="25"/>
    </location>
</feature>
<feature type="chain" id="PRO_5042024007" description="Secreted protein" evidence="1">
    <location>
        <begin position="26"/>
        <end position="96"/>
    </location>
</feature>
<accession>A0AAD8QG40</accession>
<proteinExistence type="predicted"/>
<organism evidence="2 3">
    <name type="scientific">Colletotrichum navitas</name>
    <dbReference type="NCBI Taxonomy" id="681940"/>
    <lineage>
        <taxon>Eukaryota</taxon>
        <taxon>Fungi</taxon>
        <taxon>Dikarya</taxon>
        <taxon>Ascomycota</taxon>
        <taxon>Pezizomycotina</taxon>
        <taxon>Sordariomycetes</taxon>
        <taxon>Hypocreomycetidae</taxon>
        <taxon>Glomerellales</taxon>
        <taxon>Glomerellaceae</taxon>
        <taxon>Colletotrichum</taxon>
        <taxon>Colletotrichum graminicola species complex</taxon>
    </lineage>
</organism>
<evidence type="ECO:0000313" key="2">
    <source>
        <dbReference type="EMBL" id="KAK1600539.1"/>
    </source>
</evidence>
<name>A0AAD8QG40_9PEZI</name>
<dbReference type="Proteomes" id="UP001230504">
    <property type="component" value="Unassembled WGS sequence"/>
</dbReference>
<gene>
    <name evidence="2" type="ORF">LY79DRAFT_533930</name>
</gene>
<comment type="caution">
    <text evidence="2">The sequence shown here is derived from an EMBL/GenBank/DDBJ whole genome shotgun (WGS) entry which is preliminary data.</text>
</comment>
<dbReference type="GeneID" id="85440633"/>
<evidence type="ECO:0000256" key="1">
    <source>
        <dbReference type="SAM" id="SignalP"/>
    </source>
</evidence>